<dbReference type="GO" id="GO:0005384">
    <property type="term" value="F:manganese ion transmembrane transporter activity"/>
    <property type="evidence" value="ECO:0007669"/>
    <property type="project" value="InterPro"/>
</dbReference>
<comment type="subcellular location">
    <subcellularLocation>
        <location evidence="1">Endomembrane system</location>
        <topology evidence="1">Multi-pass membrane protein</topology>
    </subcellularLocation>
</comment>
<evidence type="ECO:0000256" key="4">
    <source>
        <dbReference type="ARBA" id="ARBA00023136"/>
    </source>
</evidence>
<feature type="transmembrane region" description="Helical" evidence="5">
    <location>
        <begin position="46"/>
        <end position="65"/>
    </location>
</feature>
<keyword evidence="3 5" id="KW-1133">Transmembrane helix</keyword>
<evidence type="ECO:0000256" key="3">
    <source>
        <dbReference type="ARBA" id="ARBA00022989"/>
    </source>
</evidence>
<keyword evidence="4 5" id="KW-0472">Membrane</keyword>
<feature type="transmembrane region" description="Helical" evidence="5">
    <location>
        <begin position="20"/>
        <end position="40"/>
    </location>
</feature>
<sequence>MPHVSQESHRGGRTGWLRAAVLGANDGTISVASLVVGVAASGAPHGSILITGVAGLVAGAMSMAAGEYVSVKSQADTENADIEKEKRELETEPESELIELTSIYVGRGLDEPLARLVAEKLMTSDALGTHTRDELGISETTRSRPIQAAITSALSFAVGAAIPFAAALLAPSTRVGEVTSVTALVALIGLGGTAAYAGGAPVAKGALRVAFWGALAMAITAGAGRLFGAAV</sequence>
<evidence type="ECO:0000313" key="7">
    <source>
        <dbReference type="Proteomes" id="UP000636888"/>
    </source>
</evidence>
<feature type="transmembrane region" description="Helical" evidence="5">
    <location>
        <begin position="148"/>
        <end position="172"/>
    </location>
</feature>
<comment type="caution">
    <text evidence="6">The sequence shown here is derived from an EMBL/GenBank/DDBJ whole genome shotgun (WGS) entry which is preliminary data.</text>
</comment>
<dbReference type="AlphaFoldDB" id="A0A8J7S9Z7"/>
<dbReference type="GO" id="GO:0030026">
    <property type="term" value="P:intracellular manganese ion homeostasis"/>
    <property type="evidence" value="ECO:0007669"/>
    <property type="project" value="InterPro"/>
</dbReference>
<dbReference type="EMBL" id="JAEMHM010000020">
    <property type="protein sequence ID" value="MBJ6727165.1"/>
    <property type="molecule type" value="Genomic_DNA"/>
</dbReference>
<dbReference type="GO" id="GO:0012505">
    <property type="term" value="C:endomembrane system"/>
    <property type="evidence" value="ECO:0007669"/>
    <property type="project" value="UniProtKB-SubCell"/>
</dbReference>
<gene>
    <name evidence="6" type="ORF">JFN93_20835</name>
</gene>
<feature type="transmembrane region" description="Helical" evidence="5">
    <location>
        <begin position="178"/>
        <end position="197"/>
    </location>
</feature>
<dbReference type="CDD" id="cd02432">
    <property type="entry name" value="Nodulin-21_like_1"/>
    <property type="match status" value="1"/>
</dbReference>
<dbReference type="Pfam" id="PF01988">
    <property type="entry name" value="VIT1"/>
    <property type="match status" value="1"/>
</dbReference>
<evidence type="ECO:0000256" key="2">
    <source>
        <dbReference type="ARBA" id="ARBA00022692"/>
    </source>
</evidence>
<reference evidence="6" key="1">
    <citation type="submission" date="2020-12" db="EMBL/GenBank/DDBJ databases">
        <title>Geomonas sp. Red875, isolated from river sediment.</title>
        <authorList>
            <person name="Xu Z."/>
            <person name="Zhang Z."/>
            <person name="Masuda Y."/>
            <person name="Itoh H."/>
            <person name="Senoo K."/>
        </authorList>
    </citation>
    <scope>NUCLEOTIDE SEQUENCE</scope>
    <source>
        <strain evidence="6">Red875</strain>
    </source>
</reference>
<dbReference type="Proteomes" id="UP000636888">
    <property type="component" value="Unassembled WGS sequence"/>
</dbReference>
<proteinExistence type="predicted"/>
<keyword evidence="2 5" id="KW-0812">Transmembrane</keyword>
<dbReference type="PANTHER" id="PTHR31851">
    <property type="entry name" value="FE(2+)/MN(2+) TRANSPORTER PCL1"/>
    <property type="match status" value="1"/>
</dbReference>
<accession>A0A8J7S9Z7</accession>
<name>A0A8J7S9Z7_9BACT</name>
<protein>
    <submittedName>
        <fullName evidence="6">VIT family protein</fullName>
    </submittedName>
</protein>
<dbReference type="InterPro" id="IPR008217">
    <property type="entry name" value="Ccc1_fam"/>
</dbReference>
<evidence type="ECO:0000256" key="5">
    <source>
        <dbReference type="SAM" id="Phobius"/>
    </source>
</evidence>
<organism evidence="6 7">
    <name type="scientific">Geomesophilobacter sediminis</name>
    <dbReference type="NCBI Taxonomy" id="2798584"/>
    <lineage>
        <taxon>Bacteria</taxon>
        <taxon>Pseudomonadati</taxon>
        <taxon>Thermodesulfobacteriota</taxon>
        <taxon>Desulfuromonadia</taxon>
        <taxon>Geobacterales</taxon>
        <taxon>Geobacteraceae</taxon>
        <taxon>Geomesophilobacter</taxon>
    </lineage>
</organism>
<evidence type="ECO:0000256" key="1">
    <source>
        <dbReference type="ARBA" id="ARBA00004127"/>
    </source>
</evidence>
<keyword evidence="7" id="KW-1185">Reference proteome</keyword>
<feature type="transmembrane region" description="Helical" evidence="5">
    <location>
        <begin position="209"/>
        <end position="228"/>
    </location>
</feature>
<evidence type="ECO:0000313" key="6">
    <source>
        <dbReference type="EMBL" id="MBJ6727165.1"/>
    </source>
</evidence>